<reference evidence="1" key="1">
    <citation type="submission" date="2020-05" db="EMBL/GenBank/DDBJ databases">
        <title>Large-scale comparative analyses of tick genomes elucidate their genetic diversity and vector capacities.</title>
        <authorList>
            <person name="Jia N."/>
            <person name="Wang J."/>
            <person name="Shi W."/>
            <person name="Du L."/>
            <person name="Sun Y."/>
            <person name="Zhan W."/>
            <person name="Jiang J."/>
            <person name="Wang Q."/>
            <person name="Zhang B."/>
            <person name="Ji P."/>
            <person name="Sakyi L.B."/>
            <person name="Cui X."/>
            <person name="Yuan T."/>
            <person name="Jiang B."/>
            <person name="Yang W."/>
            <person name="Lam T.T.-Y."/>
            <person name="Chang Q."/>
            <person name="Ding S."/>
            <person name="Wang X."/>
            <person name="Zhu J."/>
            <person name="Ruan X."/>
            <person name="Zhao L."/>
            <person name="Wei J."/>
            <person name="Que T."/>
            <person name="Du C."/>
            <person name="Cheng J."/>
            <person name="Dai P."/>
            <person name="Han X."/>
            <person name="Huang E."/>
            <person name="Gao Y."/>
            <person name="Liu J."/>
            <person name="Shao H."/>
            <person name="Ye R."/>
            <person name="Li L."/>
            <person name="Wei W."/>
            <person name="Wang X."/>
            <person name="Wang C."/>
            <person name="Yang T."/>
            <person name="Huo Q."/>
            <person name="Li W."/>
            <person name="Guo W."/>
            <person name="Chen H."/>
            <person name="Zhou L."/>
            <person name="Ni X."/>
            <person name="Tian J."/>
            <person name="Zhou Y."/>
            <person name="Sheng Y."/>
            <person name="Liu T."/>
            <person name="Pan Y."/>
            <person name="Xia L."/>
            <person name="Li J."/>
            <person name="Zhao F."/>
            <person name="Cao W."/>
        </authorList>
    </citation>
    <scope>NUCLEOTIDE SEQUENCE</scope>
    <source>
        <strain evidence="1">Hyas-2018</strain>
    </source>
</reference>
<organism evidence="1 2">
    <name type="scientific">Hyalomma asiaticum</name>
    <name type="common">Tick</name>
    <dbReference type="NCBI Taxonomy" id="266040"/>
    <lineage>
        <taxon>Eukaryota</taxon>
        <taxon>Metazoa</taxon>
        <taxon>Ecdysozoa</taxon>
        <taxon>Arthropoda</taxon>
        <taxon>Chelicerata</taxon>
        <taxon>Arachnida</taxon>
        <taxon>Acari</taxon>
        <taxon>Parasitiformes</taxon>
        <taxon>Ixodida</taxon>
        <taxon>Ixodoidea</taxon>
        <taxon>Ixodidae</taxon>
        <taxon>Hyalomminae</taxon>
        <taxon>Hyalomma</taxon>
    </lineage>
</organism>
<comment type="caution">
    <text evidence="1">The sequence shown here is derived from an EMBL/GenBank/DDBJ whole genome shotgun (WGS) entry which is preliminary data.</text>
</comment>
<gene>
    <name evidence="1" type="ORF">HPB50_018461</name>
</gene>
<proteinExistence type="predicted"/>
<accession>A0ACB7TKA7</accession>
<dbReference type="Proteomes" id="UP000821845">
    <property type="component" value="Chromosome 1"/>
</dbReference>
<name>A0ACB7TKA7_HYAAI</name>
<protein>
    <submittedName>
        <fullName evidence="1">Uncharacterized protein</fullName>
    </submittedName>
</protein>
<sequence>MAIVSDKKGFFAVLTEGTFSEKGAAAVHKNSRQVTEKPMKLCSAISGTGHLIQAVQVVFALRNAGMRLCRVKTWLRAVSQEIHWVYIEAASGLMAIVSDKKGFFAVLTEGTFSEKGAAAVHKNFRQVTEKPMKGKPSFALASKLTGVVLTTEDVDSEKSWERLA</sequence>
<dbReference type="EMBL" id="CM023481">
    <property type="protein sequence ID" value="KAH6947335.1"/>
    <property type="molecule type" value="Genomic_DNA"/>
</dbReference>
<evidence type="ECO:0000313" key="1">
    <source>
        <dbReference type="EMBL" id="KAH6947335.1"/>
    </source>
</evidence>
<evidence type="ECO:0000313" key="2">
    <source>
        <dbReference type="Proteomes" id="UP000821845"/>
    </source>
</evidence>
<keyword evidence="2" id="KW-1185">Reference proteome</keyword>